<dbReference type="AlphaFoldDB" id="A0A0R1QVH0"/>
<organism evidence="3 4">
    <name type="scientific">Lacticaseibacillus manihotivorans DSM 13343 = JCM 12514</name>
    <dbReference type="NCBI Taxonomy" id="1423769"/>
    <lineage>
        <taxon>Bacteria</taxon>
        <taxon>Bacillati</taxon>
        <taxon>Bacillota</taxon>
        <taxon>Bacilli</taxon>
        <taxon>Lactobacillales</taxon>
        <taxon>Lactobacillaceae</taxon>
        <taxon>Lacticaseibacillus</taxon>
    </lineage>
</organism>
<proteinExistence type="predicted"/>
<keyword evidence="2" id="KW-1133">Transmembrane helix</keyword>
<dbReference type="Proteomes" id="UP000051790">
    <property type="component" value="Unassembled WGS sequence"/>
</dbReference>
<dbReference type="RefSeq" id="WP_054715244.1">
    <property type="nucleotide sequence ID" value="NZ_AZEU01000133.1"/>
</dbReference>
<feature type="transmembrane region" description="Helical" evidence="2">
    <location>
        <begin position="23"/>
        <end position="41"/>
    </location>
</feature>
<dbReference type="OrthoDB" id="2283724at2"/>
<evidence type="ECO:0000313" key="3">
    <source>
        <dbReference type="EMBL" id="KRL45160.1"/>
    </source>
</evidence>
<keyword evidence="4" id="KW-1185">Reference proteome</keyword>
<evidence type="ECO:0000313" key="4">
    <source>
        <dbReference type="Proteomes" id="UP000051790"/>
    </source>
</evidence>
<name>A0A0R1QVH0_9LACO</name>
<evidence type="ECO:0000256" key="1">
    <source>
        <dbReference type="SAM" id="MobiDB-lite"/>
    </source>
</evidence>
<feature type="compositionally biased region" description="Polar residues" evidence="1">
    <location>
        <begin position="223"/>
        <end position="249"/>
    </location>
</feature>
<keyword evidence="2" id="KW-0472">Membrane</keyword>
<comment type="caution">
    <text evidence="3">The sequence shown here is derived from an EMBL/GenBank/DDBJ whole genome shotgun (WGS) entry which is preliminary data.</text>
</comment>
<dbReference type="EMBL" id="AZEU01000133">
    <property type="protein sequence ID" value="KRL45160.1"/>
    <property type="molecule type" value="Genomic_DNA"/>
</dbReference>
<feature type="region of interest" description="Disordered" evidence="1">
    <location>
        <begin position="223"/>
        <end position="270"/>
    </location>
</feature>
<sequence length="270" mass="30465">MDVEEKHVQILDRNKAERRFKKLFGWILAAIGVTLALFVVFPKNINESGLVMGKSFVMGQNTFVYANAKRYSNQTYRLGLYVSDNQLDPLATVRSKVRTKGHENGEILSSSLTQVSPDYYIVTVRRVPRKQALLYVVIGDKKTTGSGLEAANSQALLVQKAKDAGSYKRPTTHQLQQEYLAYMVQYYSQRIRTLEHKVTKSKANIITLEKTLAKQKQSLALQTGSQKSDTKTKIAQTKSSIKQHQTTVTKTRKAITSARQARSNYAEKLD</sequence>
<accession>A0A0R1QVH0</accession>
<keyword evidence="2" id="KW-0812">Transmembrane</keyword>
<dbReference type="PATRIC" id="fig|1423769.4.peg.858"/>
<evidence type="ECO:0000256" key="2">
    <source>
        <dbReference type="SAM" id="Phobius"/>
    </source>
</evidence>
<reference evidence="3 4" key="1">
    <citation type="journal article" date="2015" name="Genome Announc.">
        <title>Expanding the biotechnology potential of lactobacilli through comparative genomics of 213 strains and associated genera.</title>
        <authorList>
            <person name="Sun Z."/>
            <person name="Harris H.M."/>
            <person name="McCann A."/>
            <person name="Guo C."/>
            <person name="Argimon S."/>
            <person name="Zhang W."/>
            <person name="Yang X."/>
            <person name="Jeffery I.B."/>
            <person name="Cooney J.C."/>
            <person name="Kagawa T.F."/>
            <person name="Liu W."/>
            <person name="Song Y."/>
            <person name="Salvetti E."/>
            <person name="Wrobel A."/>
            <person name="Rasinkangas P."/>
            <person name="Parkhill J."/>
            <person name="Rea M.C."/>
            <person name="O'Sullivan O."/>
            <person name="Ritari J."/>
            <person name="Douillard F.P."/>
            <person name="Paul Ross R."/>
            <person name="Yang R."/>
            <person name="Briner A.E."/>
            <person name="Felis G.E."/>
            <person name="de Vos W.M."/>
            <person name="Barrangou R."/>
            <person name="Klaenhammer T.R."/>
            <person name="Caufield P.W."/>
            <person name="Cui Y."/>
            <person name="Zhang H."/>
            <person name="O'Toole P.W."/>
        </authorList>
    </citation>
    <scope>NUCLEOTIDE SEQUENCE [LARGE SCALE GENOMIC DNA]</scope>
    <source>
        <strain evidence="3 4">DSM 13343</strain>
    </source>
</reference>
<gene>
    <name evidence="3" type="ORF">FD01_GL000802</name>
</gene>
<protein>
    <submittedName>
        <fullName evidence="3">Uncharacterized protein</fullName>
    </submittedName>
</protein>